<comment type="caution">
    <text evidence="12">The sequence shown here is derived from an EMBL/GenBank/DDBJ whole genome shotgun (WGS) entry which is preliminary data.</text>
</comment>
<dbReference type="EMBL" id="JARQZJ010000121">
    <property type="protein sequence ID" value="KAK9887740.1"/>
    <property type="molecule type" value="Genomic_DNA"/>
</dbReference>
<evidence type="ECO:0000256" key="7">
    <source>
        <dbReference type="ARBA" id="ARBA00023125"/>
    </source>
</evidence>
<dbReference type="Gene3D" id="3.40.50.300">
    <property type="entry name" value="P-loop containing nucleotide triphosphate hydrolases"/>
    <property type="match status" value="1"/>
</dbReference>
<feature type="compositionally biased region" description="Basic and acidic residues" evidence="9">
    <location>
        <begin position="217"/>
        <end position="230"/>
    </location>
</feature>
<name>A0AAW1UZ72_9CUCU</name>
<dbReference type="SUPFAM" id="SSF52540">
    <property type="entry name" value="P-loop containing nucleoside triphosphate hydrolases"/>
    <property type="match status" value="2"/>
</dbReference>
<feature type="region of interest" description="Disordered" evidence="9">
    <location>
        <begin position="156"/>
        <end position="468"/>
    </location>
</feature>
<dbReference type="GO" id="GO:0004386">
    <property type="term" value="F:helicase activity"/>
    <property type="evidence" value="ECO:0007669"/>
    <property type="project" value="UniProtKB-KW"/>
</dbReference>
<dbReference type="InterPro" id="IPR000330">
    <property type="entry name" value="SNF2_N"/>
</dbReference>
<keyword evidence="3" id="KW-0547">Nucleotide-binding</keyword>
<dbReference type="PANTHER" id="PTHR45797">
    <property type="entry name" value="RAD54-LIKE"/>
    <property type="match status" value="1"/>
</dbReference>
<dbReference type="SMART" id="SM00490">
    <property type="entry name" value="HELICc"/>
    <property type="match status" value="1"/>
</dbReference>
<evidence type="ECO:0000256" key="1">
    <source>
        <dbReference type="ARBA" id="ARBA00004123"/>
    </source>
</evidence>
<dbReference type="GO" id="GO:0003677">
    <property type="term" value="F:DNA binding"/>
    <property type="evidence" value="ECO:0007669"/>
    <property type="project" value="UniProtKB-KW"/>
</dbReference>
<dbReference type="InterPro" id="IPR044574">
    <property type="entry name" value="ARIP4-like"/>
</dbReference>
<proteinExistence type="inferred from homology"/>
<evidence type="ECO:0000256" key="3">
    <source>
        <dbReference type="ARBA" id="ARBA00022741"/>
    </source>
</evidence>
<feature type="compositionally biased region" description="Pro residues" evidence="9">
    <location>
        <begin position="1681"/>
        <end position="1692"/>
    </location>
</feature>
<evidence type="ECO:0000256" key="2">
    <source>
        <dbReference type="ARBA" id="ARBA00007025"/>
    </source>
</evidence>
<dbReference type="Gene3D" id="3.40.50.10810">
    <property type="entry name" value="Tandem AAA-ATPase domain"/>
    <property type="match status" value="1"/>
</dbReference>
<keyword evidence="8" id="KW-0539">Nucleus</keyword>
<evidence type="ECO:0008006" key="14">
    <source>
        <dbReference type="Google" id="ProtNLM"/>
    </source>
</evidence>
<feature type="region of interest" description="Disordered" evidence="9">
    <location>
        <begin position="779"/>
        <end position="803"/>
    </location>
</feature>
<evidence type="ECO:0000313" key="13">
    <source>
        <dbReference type="Proteomes" id="UP001431783"/>
    </source>
</evidence>
<feature type="compositionally biased region" description="Acidic residues" evidence="9">
    <location>
        <begin position="384"/>
        <end position="405"/>
    </location>
</feature>
<gene>
    <name evidence="12" type="ORF">WA026_000056</name>
</gene>
<feature type="compositionally biased region" description="Basic and acidic residues" evidence="9">
    <location>
        <begin position="847"/>
        <end position="864"/>
    </location>
</feature>
<dbReference type="GO" id="GO:0005634">
    <property type="term" value="C:nucleus"/>
    <property type="evidence" value="ECO:0007669"/>
    <property type="project" value="UniProtKB-SubCell"/>
</dbReference>
<feature type="region of interest" description="Disordered" evidence="9">
    <location>
        <begin position="1835"/>
        <end position="1855"/>
    </location>
</feature>
<dbReference type="PROSITE" id="PS51194">
    <property type="entry name" value="HELICASE_CTER"/>
    <property type="match status" value="1"/>
</dbReference>
<evidence type="ECO:0000259" key="10">
    <source>
        <dbReference type="PROSITE" id="PS51192"/>
    </source>
</evidence>
<keyword evidence="5" id="KW-0347">Helicase</keyword>
<feature type="region of interest" description="Disordered" evidence="9">
    <location>
        <begin position="546"/>
        <end position="568"/>
    </location>
</feature>
<feature type="compositionally biased region" description="Low complexity" evidence="9">
    <location>
        <begin position="894"/>
        <end position="907"/>
    </location>
</feature>
<feature type="compositionally biased region" description="Basic and acidic residues" evidence="9">
    <location>
        <begin position="420"/>
        <end position="429"/>
    </location>
</feature>
<dbReference type="PROSITE" id="PS51192">
    <property type="entry name" value="HELICASE_ATP_BIND_1"/>
    <property type="match status" value="1"/>
</dbReference>
<feature type="compositionally biased region" description="Polar residues" evidence="9">
    <location>
        <begin position="325"/>
        <end position="360"/>
    </location>
</feature>
<dbReference type="PANTHER" id="PTHR45797:SF3">
    <property type="entry name" value="TRANSCRIPTIONAL REGULATOR ATRX HOMOLOG"/>
    <property type="match status" value="1"/>
</dbReference>
<feature type="region of interest" description="Disordered" evidence="9">
    <location>
        <begin position="602"/>
        <end position="649"/>
    </location>
</feature>
<keyword evidence="4" id="KW-0378">Hydrolase</keyword>
<feature type="compositionally biased region" description="Basic and acidic residues" evidence="9">
    <location>
        <begin position="241"/>
        <end position="267"/>
    </location>
</feature>
<feature type="compositionally biased region" description="Polar residues" evidence="9">
    <location>
        <begin position="608"/>
        <end position="629"/>
    </location>
</feature>
<dbReference type="InterPro" id="IPR038718">
    <property type="entry name" value="SNF2-like_sf"/>
</dbReference>
<feature type="compositionally biased region" description="Polar residues" evidence="9">
    <location>
        <begin position="231"/>
        <end position="240"/>
    </location>
</feature>
<dbReference type="CDD" id="cd18793">
    <property type="entry name" value="SF2_C_SNF"/>
    <property type="match status" value="1"/>
</dbReference>
<dbReference type="Pfam" id="PF00271">
    <property type="entry name" value="Helicase_C"/>
    <property type="match status" value="1"/>
</dbReference>
<dbReference type="SMART" id="SM00487">
    <property type="entry name" value="DEXDc"/>
    <property type="match status" value="1"/>
</dbReference>
<feature type="compositionally biased region" description="Basic and acidic residues" evidence="9">
    <location>
        <begin position="313"/>
        <end position="324"/>
    </location>
</feature>
<evidence type="ECO:0000256" key="9">
    <source>
        <dbReference type="SAM" id="MobiDB-lite"/>
    </source>
</evidence>
<feature type="compositionally biased region" description="Basic and acidic residues" evidence="9">
    <location>
        <begin position="361"/>
        <end position="373"/>
    </location>
</feature>
<dbReference type="Proteomes" id="UP001431783">
    <property type="component" value="Unassembled WGS sequence"/>
</dbReference>
<feature type="compositionally biased region" description="Basic and acidic residues" evidence="9">
    <location>
        <begin position="548"/>
        <end position="567"/>
    </location>
</feature>
<evidence type="ECO:0000256" key="8">
    <source>
        <dbReference type="ARBA" id="ARBA00023242"/>
    </source>
</evidence>
<feature type="domain" description="Helicase ATP-binding" evidence="10">
    <location>
        <begin position="1080"/>
        <end position="1266"/>
    </location>
</feature>
<feature type="domain" description="Helicase C-terminal" evidence="11">
    <location>
        <begin position="1444"/>
        <end position="1610"/>
    </location>
</feature>
<feature type="region of interest" description="Disordered" evidence="9">
    <location>
        <begin position="1679"/>
        <end position="1700"/>
    </location>
</feature>
<dbReference type="InterPro" id="IPR001650">
    <property type="entry name" value="Helicase_C-like"/>
</dbReference>
<dbReference type="Pfam" id="PF00176">
    <property type="entry name" value="SNF2-rel_dom"/>
    <property type="match status" value="1"/>
</dbReference>
<evidence type="ECO:0000256" key="5">
    <source>
        <dbReference type="ARBA" id="ARBA00022806"/>
    </source>
</evidence>
<dbReference type="InterPro" id="IPR014001">
    <property type="entry name" value="Helicase_ATP-bd"/>
</dbReference>
<evidence type="ECO:0000259" key="11">
    <source>
        <dbReference type="PROSITE" id="PS51194"/>
    </source>
</evidence>
<feature type="compositionally biased region" description="Polar residues" evidence="9">
    <location>
        <begin position="283"/>
        <end position="312"/>
    </location>
</feature>
<feature type="compositionally biased region" description="Basic and acidic residues" evidence="9">
    <location>
        <begin position="788"/>
        <end position="799"/>
    </location>
</feature>
<sequence length="1971" mass="221226">MEVDSVTLAPYISELLEKIYYLAEASQKRCHVLSDVDNIIIKCKRTLRLCNRIKKNCEYFENELVKESSKYGLELETQELNSSLCESDVSYGNVTTKSTDHGQVDSSQDKHLNNGLTISLKCGDIAKTRNISEVSDIDADKFWSDLIQYAENSLRSYQNQGKRVSPSKETESVSQKATGEDDQLLQQIREIFGSDSEADKDEGTPTLPSNEGQINIDKTHKDNALKEKSIDNSQVEPTSSQKEEHTKEGGKTSDGVTDKDILVKDVAEQPDQQIQNEKDNQGLKENTSKPSGQQIEVGNETSIGKDLNNTSQEMKDSEKDKDDVNQNTADNTCDTSPSEQSTNHIIESNKTAENEVTTETIDTRANEEKDKTKGSLCVPQITESIEEDIVSMLIEDSDNEQSPEETSEKQIPRGVPDDEILNKDEKSESVDSTLTAGAVSSLKTVEPSAENSLENTVHKDNTKLSPECPKQVVSLEELDVEATQIVVTRNSDDESAASQDTQATQICTVEAREIDADFAVDRNNFMAALGLSSANVEDSLMDVVAEVPHSKENKEGSESEEDERREYADEEVDAALKFIQQLDSSSDSCSVMSDGSDYLQFSDESNDSIHSASDSISQNGTRNSEKSTLSNSEQKQEKKASSEAASSNVDNSITKFKPKDCVVNIDRVDILNLQKKYHADAIKAREEFLKQKYSLKDCFVKLEHPRFLQVSDTDEEINFSSSNDDDEINRLCNLSSLARKRKIGEDSEDLEKKIKKKLTRIKRRRILDLSGSDTCDMSGFSSVSDSELTERKDKEDFENKVPTVLDPNELLTEIVCHTIHDSDSSSSDQESNEDVKRKKSMNKTTSAKKDEDSTSKKTWRDDPLLKGSLSLPSDTKKDSFTTLKRRRKINRILSSGSDSDGTTSDSDGTTKKAKKSKILDPTWQSDEDSSTSSSGDDFEPKPYIDFLRNTKMKGLTSDDSDVAVVNDGSASKAPVISLDSDEERDKKPGRRNILSVLSSAELTRETRKAAREEEERVLKLQKRDQIRNTQSQESTEDSLVLDSSDSYSLTVDPVLSKRLFTHQVAGVKFMWDACYLSLDSLETFEGTGCILAHNMGLGKTFQVFTLVHTLFSHSITNTKHVLIVCPLSTVAGWSKEFKSGLKLASSKTQINVICIKSSDDPDAKFACVNKWKQKGGVMIVGYEAFQKLTSSKRMNELKGEFLRKALVDPGPDLVICDEGHLLKNGKALRTKALMQIRTKRRIALTGTPLQNNLTEYYFMVQFVKPNLLGTYHEFRRQFVNPIMNGQYEDSDDADITLMKKRTHVLHRLLKNTVQRYEVSELQKYLGNMKDYALFIELHPVQKELYKEYMAMAVDRKNPKTTKKIKFFFTDFELARFICSHPQLLYTMETQNTQVKKKIKEQDIICEEPEVQEVEGIPDGWWKSKCSEEVKTNLEFGTKLKVMMGIIEEAENIEEKVLIFTSSLVELSSIEYFLKLKGTPSCPSWKPRRDYFRMDGTVPPSVRTQMCDMFNDTKNKKLRVFLMSHKVGGLGLNLVAASRVILLGANFNPSYDTQSIFRAYRFGQEKCVYIYRLISMGTMEQKIYQRCVSKLAIASRVVDKHQIARHFKNLDLDDLYQVAVDLPCERSMPAKPDDNLLSKILLKFECIYKYHQHQKLLENRPNEDLNEEDKMKAWEEFKQITEPPPPPPPPPPVNEIGNPSNASSVLLPDQAVAVSDILYSRYLQLNQNRTPNQHVGPVLDAPLGIATHMQMEALNLSASSSNFMHRPGVLGGNSRNLVPNPAILRVNRDTNSMNNAPSLNDKLVNVDSSPMAKKKSSILAPNPFVLGNINNRKENVTNTKGGLMPFRKSSSDDFQKSSQLKYPRLNTTSRHHQTPGTWTSTARAPDNVHIASRNSGSAMMSSARDVKQINTSITVDDDDVMVVDVPQNEESEESLQNRIEQLSTNGLTVSYASKSVQKNVPTAMDTSIIEIL</sequence>
<dbReference type="GO" id="GO:0016887">
    <property type="term" value="F:ATP hydrolysis activity"/>
    <property type="evidence" value="ECO:0007669"/>
    <property type="project" value="InterPro"/>
</dbReference>
<keyword evidence="7" id="KW-0238">DNA-binding</keyword>
<evidence type="ECO:0000313" key="12">
    <source>
        <dbReference type="EMBL" id="KAK9887740.1"/>
    </source>
</evidence>
<keyword evidence="6" id="KW-0067">ATP-binding</keyword>
<comment type="subcellular location">
    <subcellularLocation>
        <location evidence="1">Nucleus</location>
    </subcellularLocation>
</comment>
<keyword evidence="13" id="KW-1185">Reference proteome</keyword>
<dbReference type="InterPro" id="IPR027417">
    <property type="entry name" value="P-loop_NTPase"/>
</dbReference>
<evidence type="ECO:0000256" key="4">
    <source>
        <dbReference type="ARBA" id="ARBA00022801"/>
    </source>
</evidence>
<feature type="region of interest" description="Disordered" evidence="9">
    <location>
        <begin position="821"/>
        <end position="942"/>
    </location>
</feature>
<dbReference type="GO" id="GO:0005524">
    <property type="term" value="F:ATP binding"/>
    <property type="evidence" value="ECO:0007669"/>
    <property type="project" value="UniProtKB-KW"/>
</dbReference>
<reference evidence="12 13" key="1">
    <citation type="submission" date="2023-03" db="EMBL/GenBank/DDBJ databases">
        <title>Genome insight into feeding habits of ladybird beetles.</title>
        <authorList>
            <person name="Li H.-S."/>
            <person name="Huang Y.-H."/>
            <person name="Pang H."/>
        </authorList>
    </citation>
    <scope>NUCLEOTIDE SEQUENCE [LARGE SCALE GENOMIC DNA]</scope>
    <source>
        <strain evidence="12">SYSU_2023b</strain>
        <tissue evidence="12">Whole body</tissue>
    </source>
</reference>
<dbReference type="InterPro" id="IPR049730">
    <property type="entry name" value="SNF2/RAD54-like_C"/>
</dbReference>
<accession>A0AAW1UZ72</accession>
<protein>
    <recommendedName>
        <fullName evidence="14">Transcriptional regulator ATRX</fullName>
    </recommendedName>
</protein>
<comment type="similarity">
    <text evidence="2">Belongs to the SNF2/RAD54 helicase family.</text>
</comment>
<organism evidence="12 13">
    <name type="scientific">Henosepilachna vigintioctopunctata</name>
    <dbReference type="NCBI Taxonomy" id="420089"/>
    <lineage>
        <taxon>Eukaryota</taxon>
        <taxon>Metazoa</taxon>
        <taxon>Ecdysozoa</taxon>
        <taxon>Arthropoda</taxon>
        <taxon>Hexapoda</taxon>
        <taxon>Insecta</taxon>
        <taxon>Pterygota</taxon>
        <taxon>Neoptera</taxon>
        <taxon>Endopterygota</taxon>
        <taxon>Coleoptera</taxon>
        <taxon>Polyphaga</taxon>
        <taxon>Cucujiformia</taxon>
        <taxon>Coccinelloidea</taxon>
        <taxon>Coccinellidae</taxon>
        <taxon>Epilachninae</taxon>
        <taxon>Epilachnini</taxon>
        <taxon>Henosepilachna</taxon>
    </lineage>
</organism>
<evidence type="ECO:0000256" key="6">
    <source>
        <dbReference type="ARBA" id="ARBA00022840"/>
    </source>
</evidence>